<reference evidence="1" key="1">
    <citation type="submission" date="2014-09" db="EMBL/GenBank/DDBJ databases">
        <authorList>
            <person name="Magalhaes I.L.F."/>
            <person name="Oliveira U."/>
            <person name="Santos F.R."/>
            <person name="Vidigal T.H.D.A."/>
            <person name="Brescovit A.D."/>
            <person name="Santos A.J."/>
        </authorList>
    </citation>
    <scope>NUCLEOTIDE SEQUENCE</scope>
    <source>
        <tissue evidence="1">Shoot tissue taken approximately 20 cm above the soil surface</tissue>
    </source>
</reference>
<sequence length="34" mass="4008">MRIISTIVTTEKHKKRVYPNKALVRTANCRRILP</sequence>
<dbReference type="AlphaFoldDB" id="A0A0A8ZN19"/>
<evidence type="ECO:0000313" key="1">
    <source>
        <dbReference type="EMBL" id="JAD38100.1"/>
    </source>
</evidence>
<protein>
    <submittedName>
        <fullName evidence="1">Uncharacterized protein</fullName>
    </submittedName>
</protein>
<accession>A0A0A8ZN19</accession>
<proteinExistence type="predicted"/>
<name>A0A0A8ZN19_ARUDO</name>
<reference evidence="1" key="2">
    <citation type="journal article" date="2015" name="Data Brief">
        <title>Shoot transcriptome of the giant reed, Arundo donax.</title>
        <authorList>
            <person name="Barrero R.A."/>
            <person name="Guerrero F.D."/>
            <person name="Moolhuijzen P."/>
            <person name="Goolsby J.A."/>
            <person name="Tidwell J."/>
            <person name="Bellgard S.E."/>
            <person name="Bellgard M.I."/>
        </authorList>
    </citation>
    <scope>NUCLEOTIDE SEQUENCE</scope>
    <source>
        <tissue evidence="1">Shoot tissue taken approximately 20 cm above the soil surface</tissue>
    </source>
</reference>
<dbReference type="EMBL" id="GBRH01259795">
    <property type="protein sequence ID" value="JAD38100.1"/>
    <property type="molecule type" value="Transcribed_RNA"/>
</dbReference>
<organism evidence="1">
    <name type="scientific">Arundo donax</name>
    <name type="common">Giant reed</name>
    <name type="synonym">Donax arundinaceus</name>
    <dbReference type="NCBI Taxonomy" id="35708"/>
    <lineage>
        <taxon>Eukaryota</taxon>
        <taxon>Viridiplantae</taxon>
        <taxon>Streptophyta</taxon>
        <taxon>Embryophyta</taxon>
        <taxon>Tracheophyta</taxon>
        <taxon>Spermatophyta</taxon>
        <taxon>Magnoliopsida</taxon>
        <taxon>Liliopsida</taxon>
        <taxon>Poales</taxon>
        <taxon>Poaceae</taxon>
        <taxon>PACMAD clade</taxon>
        <taxon>Arundinoideae</taxon>
        <taxon>Arundineae</taxon>
        <taxon>Arundo</taxon>
    </lineage>
</organism>